<dbReference type="Gene3D" id="3.40.109.10">
    <property type="entry name" value="NADH Oxidase"/>
    <property type="match status" value="1"/>
</dbReference>
<accession>A0A0D4C099</accession>
<dbReference type="PANTHER" id="PTHR43745">
    <property type="entry name" value="NITROREDUCTASE MJ1384-RELATED"/>
    <property type="match status" value="1"/>
</dbReference>
<dbReference type="InterPro" id="IPR029479">
    <property type="entry name" value="Nitroreductase"/>
</dbReference>
<dbReference type="InterPro" id="IPR020051">
    <property type="entry name" value="SagB-type_dehydrogenase"/>
</dbReference>
<evidence type="ECO:0000313" key="2">
    <source>
        <dbReference type="EMBL" id="AJT41786.1"/>
    </source>
</evidence>
<feature type="domain" description="Nitroreductase" evidence="1">
    <location>
        <begin position="81"/>
        <end position="257"/>
    </location>
</feature>
<sequence>MNTSAEKILPWIPLDDPAENYHQASKLSRWVNDSSSAMYAYDLMTDPEAIASFGVPSSNYPSAEHYPLANSRWGSSISSVLRNRHSAQSFSNAPVSFQDFSTLLRESACLTESYGRGAPSAGGLYPIDIYLCITNVQGLPAGFYTLATHTATLHKLEVSTEPRQFLKESLLFNDLAAHSAFHLFFIASMPRLRIKYGQRSYRFALIETGHLAQAMIMCAQEAGLASCPVGGFIDQKIDDLFCLDGVEQSVLYSVAFGQPDFSRAADVRTSQNQK</sequence>
<dbReference type="PATRIC" id="fig|1618207.4.peg.2056"/>
<dbReference type="EMBL" id="CP011005">
    <property type="protein sequence ID" value="AJT41786.1"/>
    <property type="molecule type" value="Genomic_DNA"/>
</dbReference>
<dbReference type="SUPFAM" id="SSF55469">
    <property type="entry name" value="FMN-dependent nitroreductase-like"/>
    <property type="match status" value="1"/>
</dbReference>
<dbReference type="InterPro" id="IPR000415">
    <property type="entry name" value="Nitroreductase-like"/>
</dbReference>
<dbReference type="GO" id="GO:0016491">
    <property type="term" value="F:oxidoreductase activity"/>
    <property type="evidence" value="ECO:0007669"/>
    <property type="project" value="InterPro"/>
</dbReference>
<proteinExistence type="predicted"/>
<dbReference type="RefSeq" id="WP_045075387.1">
    <property type="nucleotide sequence ID" value="NZ_CP011005.1"/>
</dbReference>
<dbReference type="OrthoDB" id="3723182at2"/>
<reference evidence="2 3" key="1">
    <citation type="journal article" date="2015" name="Genome Announc.">
        <title>Complete Genome Sequencing of Protease-Producing Novel Arthrobacter sp. Strain IHBB 11108 Using PacBio Single-Molecule Real-Time Sequencing Technology.</title>
        <authorList>
            <person name="Kiran S."/>
            <person name="Swarnkar M.K."/>
            <person name="Pal M."/>
            <person name="Thakur R."/>
            <person name="Tewari R."/>
            <person name="Singh A.K."/>
            <person name="Gulati A."/>
        </authorList>
    </citation>
    <scope>NUCLEOTIDE SEQUENCE [LARGE SCALE GENOMIC DNA]</scope>
    <source>
        <strain evidence="2 3">IHBB 11108</strain>
    </source>
</reference>
<dbReference type="AlphaFoldDB" id="A0A0D4C099"/>
<organism evidence="2 3">
    <name type="scientific">Psychromicrobium lacuslunae</name>
    <dbReference type="NCBI Taxonomy" id="1618207"/>
    <lineage>
        <taxon>Bacteria</taxon>
        <taxon>Bacillati</taxon>
        <taxon>Actinomycetota</taxon>
        <taxon>Actinomycetes</taxon>
        <taxon>Micrococcales</taxon>
        <taxon>Micrococcaceae</taxon>
        <taxon>Psychromicrobium</taxon>
    </lineage>
</organism>
<dbReference type="CDD" id="cd02142">
    <property type="entry name" value="McbC_SagB-like_oxidoreductase"/>
    <property type="match status" value="1"/>
</dbReference>
<protein>
    <recommendedName>
        <fullName evidence="1">Nitroreductase domain-containing protein</fullName>
    </recommendedName>
</protein>
<evidence type="ECO:0000259" key="1">
    <source>
        <dbReference type="Pfam" id="PF00881"/>
    </source>
</evidence>
<keyword evidence="3" id="KW-1185">Reference proteome</keyword>
<dbReference type="NCBIfam" id="TIGR03605">
    <property type="entry name" value="antibiot_sagB"/>
    <property type="match status" value="1"/>
</dbReference>
<evidence type="ECO:0000313" key="3">
    <source>
        <dbReference type="Proteomes" id="UP000061839"/>
    </source>
</evidence>
<dbReference type="Proteomes" id="UP000061839">
    <property type="component" value="Chromosome"/>
</dbReference>
<name>A0A0D4C099_9MICC</name>
<gene>
    <name evidence="2" type="ORF">UM93_10120</name>
</gene>
<dbReference type="Pfam" id="PF00881">
    <property type="entry name" value="Nitroreductase"/>
    <property type="match status" value="1"/>
</dbReference>
<dbReference type="HOGENOM" id="CLU_059362_2_1_11"/>
<dbReference type="KEGG" id="ari:UM93_10120"/>
<dbReference type="STRING" id="1618207.UM93_10120"/>
<dbReference type="InterPro" id="IPR052544">
    <property type="entry name" value="Bacteriocin_Proc_Enz"/>
</dbReference>
<dbReference type="PANTHER" id="PTHR43745:SF2">
    <property type="entry name" value="NITROREDUCTASE MJ1384-RELATED"/>
    <property type="match status" value="1"/>
</dbReference>